<dbReference type="InterPro" id="IPR012677">
    <property type="entry name" value="Nucleotide-bd_a/b_plait_sf"/>
</dbReference>
<dbReference type="InterPro" id="IPR035979">
    <property type="entry name" value="RBD_domain_sf"/>
</dbReference>
<gene>
    <name evidence="4" type="ORF">TIS948_LOCUS6586</name>
    <name evidence="5" type="ORF">TIS948_LOCUS9254</name>
</gene>
<dbReference type="OrthoDB" id="9993147at2759"/>
<reference evidence="4" key="1">
    <citation type="submission" date="2021-02" db="EMBL/GenBank/DDBJ databases">
        <authorList>
            <person name="Nowell W R."/>
        </authorList>
    </citation>
    <scope>NUCLEOTIDE SEQUENCE</scope>
</reference>
<dbReference type="InterPro" id="IPR000504">
    <property type="entry name" value="RRM_dom"/>
</dbReference>
<dbReference type="Proteomes" id="UP000663825">
    <property type="component" value="Unassembled WGS sequence"/>
</dbReference>
<feature type="domain" description="RRM" evidence="3">
    <location>
        <begin position="6"/>
        <end position="83"/>
    </location>
</feature>
<proteinExistence type="predicted"/>
<dbReference type="SUPFAM" id="SSF54928">
    <property type="entry name" value="RNA-binding domain, RBD"/>
    <property type="match status" value="1"/>
</dbReference>
<sequence length="310" mass="36636">MNRSECSIYISHISSNTNEDDLISSFSKFGTIESYTFFSKTSQRNSAAAIITYGLGADVNSIIRRCQRIKFDDRTLSIRRILPPTRPAYERFMLSNELVISLDCPTDDSEFNQTNLRKYFSKYGTVTSCHIIIPDQTFLLGFIQPNSVDCAILDEPHFHNDNQLILRKYISPSRVDQYFTEIIRFDQDNKKMNICISEKLRRKKDVIEAAEFGHNIQLNLIKNWYEEKKKMCNKMCNDEMVKLIIQLRKRCDDMNKEIEKLEKKNYFSKQMIEQTQQIKNNIIDLYKRKIENERNRVKQLKEAIDLLNFI</sequence>
<keyword evidence="2" id="KW-0175">Coiled coil</keyword>
<dbReference type="Gene3D" id="3.30.70.330">
    <property type="match status" value="1"/>
</dbReference>
<dbReference type="Pfam" id="PF00076">
    <property type="entry name" value="RRM_1"/>
    <property type="match status" value="1"/>
</dbReference>
<comment type="caution">
    <text evidence="4">The sequence shown here is derived from an EMBL/GenBank/DDBJ whole genome shotgun (WGS) entry which is preliminary data.</text>
</comment>
<dbReference type="EMBL" id="CAJNXB010001196">
    <property type="protein sequence ID" value="CAF3142826.1"/>
    <property type="molecule type" value="Genomic_DNA"/>
</dbReference>
<dbReference type="SMART" id="SM00360">
    <property type="entry name" value="RRM"/>
    <property type="match status" value="1"/>
</dbReference>
<dbReference type="GO" id="GO:0003723">
    <property type="term" value="F:RNA binding"/>
    <property type="evidence" value="ECO:0007669"/>
    <property type="project" value="UniProtKB-UniRule"/>
</dbReference>
<dbReference type="PROSITE" id="PS50102">
    <property type="entry name" value="RRM"/>
    <property type="match status" value="1"/>
</dbReference>
<feature type="coiled-coil region" evidence="2">
    <location>
        <begin position="237"/>
        <end position="310"/>
    </location>
</feature>
<evidence type="ECO:0000259" key="3">
    <source>
        <dbReference type="PROSITE" id="PS50102"/>
    </source>
</evidence>
<dbReference type="EMBL" id="CAJNXB010000769">
    <property type="protein sequence ID" value="CAF3094178.1"/>
    <property type="molecule type" value="Genomic_DNA"/>
</dbReference>
<keyword evidence="1" id="KW-0694">RNA-binding</keyword>
<evidence type="ECO:0000256" key="2">
    <source>
        <dbReference type="SAM" id="Coils"/>
    </source>
</evidence>
<name>A0A817N7L3_9BILA</name>
<accession>A0A817N7L3</accession>
<protein>
    <recommendedName>
        <fullName evidence="3">RRM domain-containing protein</fullName>
    </recommendedName>
</protein>
<dbReference type="CDD" id="cd00590">
    <property type="entry name" value="RRM_SF"/>
    <property type="match status" value="1"/>
</dbReference>
<evidence type="ECO:0000313" key="4">
    <source>
        <dbReference type="EMBL" id="CAF3094178.1"/>
    </source>
</evidence>
<evidence type="ECO:0000313" key="5">
    <source>
        <dbReference type="EMBL" id="CAF3142826.1"/>
    </source>
</evidence>
<evidence type="ECO:0000313" key="6">
    <source>
        <dbReference type="Proteomes" id="UP000663825"/>
    </source>
</evidence>
<organism evidence="4 6">
    <name type="scientific">Rotaria socialis</name>
    <dbReference type="NCBI Taxonomy" id="392032"/>
    <lineage>
        <taxon>Eukaryota</taxon>
        <taxon>Metazoa</taxon>
        <taxon>Spiralia</taxon>
        <taxon>Gnathifera</taxon>
        <taxon>Rotifera</taxon>
        <taxon>Eurotatoria</taxon>
        <taxon>Bdelloidea</taxon>
        <taxon>Philodinida</taxon>
        <taxon>Philodinidae</taxon>
        <taxon>Rotaria</taxon>
    </lineage>
</organism>
<evidence type="ECO:0000256" key="1">
    <source>
        <dbReference type="PROSITE-ProRule" id="PRU00176"/>
    </source>
</evidence>
<dbReference type="AlphaFoldDB" id="A0A817N7L3"/>